<evidence type="ECO:0000313" key="2">
    <source>
        <dbReference type="EMBL" id="KNC33414.1"/>
    </source>
</evidence>
<organism evidence="2 3">
    <name type="scientific">Lucilia cuprina</name>
    <name type="common">Green bottle fly</name>
    <name type="synonym">Australian sheep blowfly</name>
    <dbReference type="NCBI Taxonomy" id="7375"/>
    <lineage>
        <taxon>Eukaryota</taxon>
        <taxon>Metazoa</taxon>
        <taxon>Ecdysozoa</taxon>
        <taxon>Arthropoda</taxon>
        <taxon>Hexapoda</taxon>
        <taxon>Insecta</taxon>
        <taxon>Pterygota</taxon>
        <taxon>Neoptera</taxon>
        <taxon>Endopterygota</taxon>
        <taxon>Diptera</taxon>
        <taxon>Brachycera</taxon>
        <taxon>Muscomorpha</taxon>
        <taxon>Oestroidea</taxon>
        <taxon>Calliphoridae</taxon>
        <taxon>Luciliinae</taxon>
        <taxon>Lucilia</taxon>
    </lineage>
</organism>
<gene>
    <name evidence="2" type="ORF">FF38_09838</name>
</gene>
<feature type="region of interest" description="Disordered" evidence="1">
    <location>
        <begin position="131"/>
        <end position="164"/>
    </location>
</feature>
<keyword evidence="3" id="KW-1185">Reference proteome</keyword>
<protein>
    <submittedName>
        <fullName evidence="2">Uncharacterized protein</fullName>
    </submittedName>
</protein>
<accession>A0A0L0CPS3</accession>
<comment type="caution">
    <text evidence="2">The sequence shown here is derived from an EMBL/GenBank/DDBJ whole genome shotgun (WGS) entry which is preliminary data.</text>
</comment>
<evidence type="ECO:0000256" key="1">
    <source>
        <dbReference type="SAM" id="MobiDB-lite"/>
    </source>
</evidence>
<dbReference type="Proteomes" id="UP000037069">
    <property type="component" value="Unassembled WGS sequence"/>
</dbReference>
<proteinExistence type="predicted"/>
<sequence>MIQQQQQQGHPLISRKMTLSTDGNANLQQCVLHIHNETIVGKYLSEKSLLTVWLQLCHCGHDRNHNSAPNDRATESDANFVFNELLGKLLQLKLISLIKYLCSKSRLVLHFKPRMADKRLGLRPYKDAALQDDNTADADNEEFVEEEEAAAEEDDDVAEEEVKR</sequence>
<evidence type="ECO:0000313" key="3">
    <source>
        <dbReference type="Proteomes" id="UP000037069"/>
    </source>
</evidence>
<name>A0A0L0CPS3_LUCCU</name>
<dbReference type="EMBL" id="JRES01000195">
    <property type="protein sequence ID" value="KNC33414.1"/>
    <property type="molecule type" value="Genomic_DNA"/>
</dbReference>
<reference evidence="2 3" key="1">
    <citation type="journal article" date="2015" name="Nat. Commun.">
        <title>Lucilia cuprina genome unlocks parasitic fly biology to underpin future interventions.</title>
        <authorList>
            <person name="Anstead C.A."/>
            <person name="Korhonen P.K."/>
            <person name="Young N.D."/>
            <person name="Hall R.S."/>
            <person name="Jex A.R."/>
            <person name="Murali S.C."/>
            <person name="Hughes D.S."/>
            <person name="Lee S.F."/>
            <person name="Perry T."/>
            <person name="Stroehlein A.J."/>
            <person name="Ansell B.R."/>
            <person name="Breugelmans B."/>
            <person name="Hofmann A."/>
            <person name="Qu J."/>
            <person name="Dugan S."/>
            <person name="Lee S.L."/>
            <person name="Chao H."/>
            <person name="Dinh H."/>
            <person name="Han Y."/>
            <person name="Doddapaneni H.V."/>
            <person name="Worley K.C."/>
            <person name="Muzny D.M."/>
            <person name="Ioannidis P."/>
            <person name="Waterhouse R.M."/>
            <person name="Zdobnov E.M."/>
            <person name="James P.J."/>
            <person name="Bagnall N.H."/>
            <person name="Kotze A.C."/>
            <person name="Gibbs R.A."/>
            <person name="Richards S."/>
            <person name="Batterham P."/>
            <person name="Gasser R.B."/>
        </authorList>
    </citation>
    <scope>NUCLEOTIDE SEQUENCE [LARGE SCALE GENOMIC DNA]</scope>
    <source>
        <strain evidence="2 3">LS</strain>
        <tissue evidence="2">Full body</tissue>
    </source>
</reference>
<feature type="compositionally biased region" description="Acidic residues" evidence="1">
    <location>
        <begin position="134"/>
        <end position="164"/>
    </location>
</feature>
<dbReference type="AlphaFoldDB" id="A0A0L0CPS3"/>